<evidence type="ECO:0000313" key="5">
    <source>
        <dbReference type="Proteomes" id="UP000183685"/>
    </source>
</evidence>
<protein>
    <recommendedName>
        <fullName evidence="3">DUF547 domain-containing protein</fullName>
    </recommendedName>
</protein>
<dbReference type="EMBL" id="FNAK01000008">
    <property type="protein sequence ID" value="SDE57739.1"/>
    <property type="molecule type" value="Genomic_DNA"/>
</dbReference>
<dbReference type="STRING" id="637679.GCA_001550055_00028"/>
<feature type="compositionally biased region" description="Acidic residues" evidence="1">
    <location>
        <begin position="371"/>
        <end position="380"/>
    </location>
</feature>
<evidence type="ECO:0000256" key="1">
    <source>
        <dbReference type="SAM" id="MobiDB-lite"/>
    </source>
</evidence>
<feature type="signal peptide" evidence="2">
    <location>
        <begin position="1"/>
        <end position="24"/>
    </location>
</feature>
<organism evidence="4 5">
    <name type="scientific">Kordiimonas lacus</name>
    <dbReference type="NCBI Taxonomy" id="637679"/>
    <lineage>
        <taxon>Bacteria</taxon>
        <taxon>Pseudomonadati</taxon>
        <taxon>Pseudomonadota</taxon>
        <taxon>Alphaproteobacteria</taxon>
        <taxon>Kordiimonadales</taxon>
        <taxon>Kordiimonadaceae</taxon>
        <taxon>Kordiimonas</taxon>
    </lineage>
</organism>
<keyword evidence="5" id="KW-1185">Reference proteome</keyword>
<accession>A0A1G7E280</accession>
<dbReference type="Pfam" id="PF04784">
    <property type="entry name" value="DUF547"/>
    <property type="match status" value="1"/>
</dbReference>
<evidence type="ECO:0000259" key="3">
    <source>
        <dbReference type="Pfam" id="PF04784"/>
    </source>
</evidence>
<sequence length="394" mass="44712">MQIIKGACAAITGALLTVSFSADAAEPKLPTAYNPNSVTALKYEDMDYLLEKTVMPLGRSDHKPARRVWPGSGTGTRLVRDNPKPSRLEGNRVMFHDIKTSEQEFVVREVRDVLLDLPDKIDLTKLNKNEQLAYWLNLHNAIMYAKIADRYPVTLVDRIYGDCSDPDDQDRFYCDRQTDFMGMMISPNDIRQHVLDNWSDPVVIYGFFLGSVGSPNLRTKAYTGETVYADLEDNARDFVNSIRGTWIKDDHILRVSTYYKDVAQKFPNFDRDLLAHINKYARRDFGFLLGPVTSIEVKLEDWHIADLYNGYVSAANGGANFQSVGRNGRNLDVSMYPPHVQRLLTDVVKRNMNRAGNVSIQQVKLEAKDTSEEEMDDEIEVAPTRKDDTDEGGR</sequence>
<dbReference type="InterPro" id="IPR006869">
    <property type="entry name" value="DUF547"/>
</dbReference>
<dbReference type="Proteomes" id="UP000183685">
    <property type="component" value="Unassembled WGS sequence"/>
</dbReference>
<dbReference type="OrthoDB" id="526867at2"/>
<feature type="domain" description="DUF547" evidence="3">
    <location>
        <begin position="124"/>
        <end position="239"/>
    </location>
</feature>
<evidence type="ECO:0000313" key="4">
    <source>
        <dbReference type="EMBL" id="SDE57739.1"/>
    </source>
</evidence>
<feature type="compositionally biased region" description="Basic and acidic residues" evidence="1">
    <location>
        <begin position="383"/>
        <end position="394"/>
    </location>
</feature>
<dbReference type="RefSeq" id="WP_068300955.1">
    <property type="nucleotide sequence ID" value="NZ_FNAK01000008.1"/>
</dbReference>
<name>A0A1G7E280_9PROT</name>
<feature type="chain" id="PRO_5010172240" description="DUF547 domain-containing protein" evidence="2">
    <location>
        <begin position="25"/>
        <end position="394"/>
    </location>
</feature>
<dbReference type="AlphaFoldDB" id="A0A1G7E280"/>
<gene>
    <name evidence="4" type="ORF">SAMN04488071_3249</name>
</gene>
<feature type="region of interest" description="Disordered" evidence="1">
    <location>
        <begin position="364"/>
        <end position="394"/>
    </location>
</feature>
<proteinExistence type="predicted"/>
<keyword evidence="2" id="KW-0732">Signal</keyword>
<reference evidence="4 5" key="1">
    <citation type="submission" date="2016-10" db="EMBL/GenBank/DDBJ databases">
        <authorList>
            <person name="de Groot N.N."/>
        </authorList>
    </citation>
    <scope>NUCLEOTIDE SEQUENCE [LARGE SCALE GENOMIC DNA]</scope>
    <source>
        <strain evidence="4 5">CGMCC 1.9109</strain>
    </source>
</reference>
<evidence type="ECO:0000256" key="2">
    <source>
        <dbReference type="SAM" id="SignalP"/>
    </source>
</evidence>